<protein>
    <submittedName>
        <fullName evidence="1">Uncharacterized protein</fullName>
    </submittedName>
</protein>
<dbReference type="AlphaFoldDB" id="A0A2M8LCC7"/>
<dbReference type="Proteomes" id="UP000228700">
    <property type="component" value="Unassembled WGS sequence"/>
</dbReference>
<sequence>MTVLFFSLIVFVSTPVVREEKVFLGSDMEIVSSAVPLDGVKATQDQNRLVVLQIVDRFDGIECDDSIGGNSLIPREIFVFVPHRTTYYPYDCADPPCFEHQRMLS</sequence>
<proteinExistence type="predicted"/>
<organism evidence="1 2">
    <name type="scientific">Candidatus Taylorbacteria bacterium CG10_big_fil_rev_8_21_14_0_10_41_48</name>
    <dbReference type="NCBI Taxonomy" id="1975024"/>
    <lineage>
        <taxon>Bacteria</taxon>
        <taxon>Candidatus Tayloriibacteriota</taxon>
    </lineage>
</organism>
<reference evidence="2" key="1">
    <citation type="submission" date="2017-09" db="EMBL/GenBank/DDBJ databases">
        <title>Depth-based differentiation of microbial function through sediment-hosted aquifers and enrichment of novel symbionts in the deep terrestrial subsurface.</title>
        <authorList>
            <person name="Probst A.J."/>
            <person name="Ladd B."/>
            <person name="Jarett J.K."/>
            <person name="Geller-Mcgrath D.E."/>
            <person name="Sieber C.M.K."/>
            <person name="Emerson J.B."/>
            <person name="Anantharaman K."/>
            <person name="Thomas B.C."/>
            <person name="Malmstrom R."/>
            <person name="Stieglmeier M."/>
            <person name="Klingl A."/>
            <person name="Woyke T."/>
            <person name="Ryan C.M."/>
            <person name="Banfield J.F."/>
        </authorList>
    </citation>
    <scope>NUCLEOTIDE SEQUENCE [LARGE SCALE GENOMIC DNA]</scope>
</reference>
<dbReference type="EMBL" id="PFEQ01000009">
    <property type="protein sequence ID" value="PJE74276.1"/>
    <property type="molecule type" value="Genomic_DNA"/>
</dbReference>
<comment type="caution">
    <text evidence="1">The sequence shown here is derived from an EMBL/GenBank/DDBJ whole genome shotgun (WGS) entry which is preliminary data.</text>
</comment>
<accession>A0A2M8LCC7</accession>
<evidence type="ECO:0000313" key="2">
    <source>
        <dbReference type="Proteomes" id="UP000228700"/>
    </source>
</evidence>
<name>A0A2M8LCC7_9BACT</name>
<gene>
    <name evidence="1" type="ORF">COV01_02150</name>
</gene>
<evidence type="ECO:0000313" key="1">
    <source>
        <dbReference type="EMBL" id="PJE74276.1"/>
    </source>
</evidence>